<feature type="region of interest" description="Disordered" evidence="1">
    <location>
        <begin position="233"/>
        <end position="259"/>
    </location>
</feature>
<name>A0ABT5AYD9_9BACT</name>
<feature type="compositionally biased region" description="Low complexity" evidence="1">
    <location>
        <begin position="77"/>
        <end position="91"/>
    </location>
</feature>
<feature type="compositionally biased region" description="Basic and acidic residues" evidence="1">
    <location>
        <begin position="245"/>
        <end position="254"/>
    </location>
</feature>
<dbReference type="Proteomes" id="UP001217838">
    <property type="component" value="Unassembled WGS sequence"/>
</dbReference>
<evidence type="ECO:0000313" key="2">
    <source>
        <dbReference type="EMBL" id="MDC0666498.1"/>
    </source>
</evidence>
<gene>
    <name evidence="2" type="ORF">POL58_02055</name>
</gene>
<evidence type="ECO:0000313" key="3">
    <source>
        <dbReference type="Proteomes" id="UP001217838"/>
    </source>
</evidence>
<comment type="caution">
    <text evidence="2">The sequence shown here is derived from an EMBL/GenBank/DDBJ whole genome shotgun (WGS) entry which is preliminary data.</text>
</comment>
<dbReference type="InterPro" id="IPR027417">
    <property type="entry name" value="P-loop_NTPase"/>
</dbReference>
<protein>
    <submittedName>
        <fullName evidence="2">Uncharacterized protein</fullName>
    </submittedName>
</protein>
<feature type="region of interest" description="Disordered" evidence="1">
    <location>
        <begin position="69"/>
        <end position="91"/>
    </location>
</feature>
<dbReference type="EMBL" id="JAQNDN010000001">
    <property type="protein sequence ID" value="MDC0666498.1"/>
    <property type="molecule type" value="Genomic_DNA"/>
</dbReference>
<sequence length="1032" mass="115064">MKTTANVYRLARGATELRIDDACASVLGLAEGSVLYVVALEHASGEKAKTQSPPATGASVADAAGPGVKAEDATVRAQSSPGPAGDGAASSADIAAWADEKDTVFVGCPYPTASWSNLLRASFILEHQSGMLRKLVHALNELRIFLRGIEMTSSVPLHEYSLLSQALPRKHSIPAAVGEQAAVPATVMLVLEVPEPAMLDEEARRGARANSAYEGLKTLHEAIRGLLDWQQDTRSHSVPGAGETSQDRQRDKPPHPAPTARDALQRALVGLGCTCTVEWISGLRTTREIARRWKDPRLARIKTILGSPNPPVDEDEQTDSPHQQAIDDYRTRVTRDIERDLAKHGVENLRGFVERDARGLFVSAEQWRADMWTSQRRFFDSGHTARLRTEDKVVIMHADSDERIVYWSVRSLARRCIAAFTVTFPAGGMESVWYEWITDTIAREEHGRGIILSAQMTARSEPRSDRLQIRGGRWASLRLLVQFDDICDRRSAQKILACFVALQGKSNDWEDTLIELLDGRSYIKELLPAPEPRSREDNRWRLATILSNVTLWHEEQHDALYQIQFWPWPNPFDFTRPWTVERCDGEFRKMFAGGASKPTAAAARMDKWAFQQLEAEQGGPSRGTLVRRILRDLQEQYMRYVAIVGAHRSGKTSILRRVESVLRDRLTDELSNQTRSKGELLIPVLINAAVCPPVHLAVTILNGILGSFSGTERGKVDGHVDLASVSDDVMREAVELAASLKQRESLLGEIFAPEAGRAGKATMDPLVRRDEFLRQSREALEAVLKLTWNGRSARLVVLLDDIAGSGPWMEPWAQAFWRELVEATGLREISWVVSTSLSSRDVTPHSPISSIFYEYNLDPLDEYETDFLINEIDTGPGPQTDDPEQDSRPVLTLSARRFLAWVSARLPYLLQICCFCLFERAKRMRIPVLTTHVAVDVLDADVLPQLTDYLEGEWSRLPEEARRHVLRALAPWPDDARQMLFAKADTGSQFANSPPPVQKALLRSGLTGAREFGLVAPLVAFWLRRSGRHVGG</sequence>
<reference evidence="2 3" key="1">
    <citation type="submission" date="2022-11" db="EMBL/GenBank/DDBJ databases">
        <title>Minimal conservation of predation-associated metabolite biosynthetic gene clusters underscores biosynthetic potential of Myxococcota including descriptions for ten novel species: Archangium lansinium sp. nov., Myxococcus landrumus sp. nov., Nannocystis bai.</title>
        <authorList>
            <person name="Ahearne A."/>
            <person name="Stevens C."/>
            <person name="Dowd S."/>
        </authorList>
    </citation>
    <scope>NUCLEOTIDE SEQUENCE [LARGE SCALE GENOMIC DNA]</scope>
    <source>
        <strain evidence="2 3">NCELM</strain>
    </source>
</reference>
<keyword evidence="3" id="KW-1185">Reference proteome</keyword>
<organism evidence="2 3">
    <name type="scientific">Nannocystis radixulma</name>
    <dbReference type="NCBI Taxonomy" id="2995305"/>
    <lineage>
        <taxon>Bacteria</taxon>
        <taxon>Pseudomonadati</taxon>
        <taxon>Myxococcota</taxon>
        <taxon>Polyangia</taxon>
        <taxon>Nannocystales</taxon>
        <taxon>Nannocystaceae</taxon>
        <taxon>Nannocystis</taxon>
    </lineage>
</organism>
<evidence type="ECO:0000256" key="1">
    <source>
        <dbReference type="SAM" id="MobiDB-lite"/>
    </source>
</evidence>
<accession>A0ABT5AYD9</accession>
<feature type="region of interest" description="Disordered" evidence="1">
    <location>
        <begin position="303"/>
        <end position="322"/>
    </location>
</feature>
<dbReference type="SUPFAM" id="SSF52540">
    <property type="entry name" value="P-loop containing nucleoside triphosphate hydrolases"/>
    <property type="match status" value="1"/>
</dbReference>
<dbReference type="RefSeq" id="WP_271994071.1">
    <property type="nucleotide sequence ID" value="NZ_JAQNDN010000001.1"/>
</dbReference>
<proteinExistence type="predicted"/>